<dbReference type="InterPro" id="IPR002347">
    <property type="entry name" value="SDR_fam"/>
</dbReference>
<dbReference type="InterPro" id="IPR020904">
    <property type="entry name" value="Sc_DH/Rdtase_CS"/>
</dbReference>
<evidence type="ECO:0000256" key="1">
    <source>
        <dbReference type="ARBA" id="ARBA00006484"/>
    </source>
</evidence>
<dbReference type="AlphaFoldDB" id="A0A6I4IPH6"/>
<comment type="similarity">
    <text evidence="1 3">Belongs to the short-chain dehydrogenases/reductases (SDR) family.</text>
</comment>
<dbReference type="PANTHER" id="PTHR42901">
    <property type="entry name" value="ALCOHOL DEHYDROGENASE"/>
    <property type="match status" value="1"/>
</dbReference>
<evidence type="ECO:0000313" key="5">
    <source>
        <dbReference type="Proteomes" id="UP000429232"/>
    </source>
</evidence>
<name>A0A6I4IPH6_9SPHI</name>
<reference evidence="4 5" key="1">
    <citation type="submission" date="2020-12" db="EMBL/GenBank/DDBJ databases">
        <title>HMF7856_wgs.fasta genome submission.</title>
        <authorList>
            <person name="Kang H."/>
            <person name="Kim H."/>
            <person name="Joh K."/>
        </authorList>
    </citation>
    <scope>NUCLEOTIDE SEQUENCE [LARGE SCALE GENOMIC DNA]</scope>
    <source>
        <strain evidence="4 5">HMF7856</strain>
    </source>
</reference>
<evidence type="ECO:0000256" key="2">
    <source>
        <dbReference type="ARBA" id="ARBA00023002"/>
    </source>
</evidence>
<dbReference type="RefSeq" id="WP_157526871.1">
    <property type="nucleotide sequence ID" value="NZ_CP066775.1"/>
</dbReference>
<dbReference type="PANTHER" id="PTHR42901:SF1">
    <property type="entry name" value="ALCOHOL DEHYDROGENASE"/>
    <property type="match status" value="1"/>
</dbReference>
<dbReference type="EMBL" id="CP066775">
    <property type="protein sequence ID" value="QQL49171.1"/>
    <property type="molecule type" value="Genomic_DNA"/>
</dbReference>
<accession>A0A6I4IPH6</accession>
<protein>
    <submittedName>
        <fullName evidence="4">SDR family oxidoreductase</fullName>
    </submittedName>
</protein>
<dbReference type="InterPro" id="IPR036291">
    <property type="entry name" value="NAD(P)-bd_dom_sf"/>
</dbReference>
<evidence type="ECO:0000256" key="3">
    <source>
        <dbReference type="RuleBase" id="RU000363"/>
    </source>
</evidence>
<sequence>MKNAVITGATKGIGRAIAFALAKQGLNLAICSRNSEDLERTRSALIEIAPGIKVFTSQTDAANKIQLLKFAADAEQHLGEINVLVNNLGIFIPTSILDDSEDAFDTLISANLRPAYELYRYFGKKAKGSGLRHIFNISSIAALHPVINAGMYTVTKASTLSLSHIMRLEMQQYGVKVTAVVPGSTLTSSWDSVATDKSKFVLPEDIAAAVTTIYNMSAGANVDEITITPLFGQQ</sequence>
<dbReference type="CDD" id="cd05233">
    <property type="entry name" value="SDR_c"/>
    <property type="match status" value="1"/>
</dbReference>
<keyword evidence="5" id="KW-1185">Reference proteome</keyword>
<dbReference type="Proteomes" id="UP000429232">
    <property type="component" value="Chromosome"/>
</dbReference>
<dbReference type="Gene3D" id="3.40.50.720">
    <property type="entry name" value="NAD(P)-binding Rossmann-like Domain"/>
    <property type="match status" value="1"/>
</dbReference>
<keyword evidence="2" id="KW-0560">Oxidoreductase</keyword>
<dbReference type="SUPFAM" id="SSF51735">
    <property type="entry name" value="NAD(P)-binding Rossmann-fold domains"/>
    <property type="match status" value="1"/>
</dbReference>
<evidence type="ECO:0000313" key="4">
    <source>
        <dbReference type="EMBL" id="QQL49171.1"/>
    </source>
</evidence>
<dbReference type="PRINTS" id="PR00081">
    <property type="entry name" value="GDHRDH"/>
</dbReference>
<dbReference type="PRINTS" id="PR00080">
    <property type="entry name" value="SDRFAMILY"/>
</dbReference>
<proteinExistence type="inferred from homology"/>
<dbReference type="PROSITE" id="PS00061">
    <property type="entry name" value="ADH_SHORT"/>
    <property type="match status" value="1"/>
</dbReference>
<gene>
    <name evidence="4" type="ORF">GO620_013440</name>
</gene>
<dbReference type="GO" id="GO:0016491">
    <property type="term" value="F:oxidoreductase activity"/>
    <property type="evidence" value="ECO:0007669"/>
    <property type="project" value="UniProtKB-KW"/>
</dbReference>
<dbReference type="Pfam" id="PF00106">
    <property type="entry name" value="adh_short"/>
    <property type="match status" value="1"/>
</dbReference>
<dbReference type="KEGG" id="mgik:GO620_013440"/>
<organism evidence="4 5">
    <name type="scientific">Mucilaginibacter ginkgonis</name>
    <dbReference type="NCBI Taxonomy" id="2682091"/>
    <lineage>
        <taxon>Bacteria</taxon>
        <taxon>Pseudomonadati</taxon>
        <taxon>Bacteroidota</taxon>
        <taxon>Sphingobacteriia</taxon>
        <taxon>Sphingobacteriales</taxon>
        <taxon>Sphingobacteriaceae</taxon>
        <taxon>Mucilaginibacter</taxon>
    </lineage>
</organism>